<dbReference type="OrthoDB" id="204958at2759"/>
<feature type="binding site" evidence="10">
    <location>
        <position position="306"/>
    </location>
    <ligand>
        <name>ATP</name>
        <dbReference type="ChEBI" id="CHEBI:30616"/>
    </ligand>
</feature>
<feature type="zinc finger region" description="C3H1-type" evidence="11">
    <location>
        <begin position="26"/>
        <end position="55"/>
    </location>
</feature>
<feature type="compositionally biased region" description="Low complexity" evidence="12">
    <location>
        <begin position="98"/>
        <end position="110"/>
    </location>
</feature>
<dbReference type="InterPro" id="IPR000719">
    <property type="entry name" value="Prot_kinase_dom"/>
</dbReference>
<keyword evidence="6 11" id="KW-0863">Zinc-finger</keyword>
<evidence type="ECO:0000256" key="11">
    <source>
        <dbReference type="PROSITE-ProRule" id="PRU00723"/>
    </source>
</evidence>
<feature type="region of interest" description="Knob domain" evidence="10">
    <location>
        <begin position="556"/>
        <end position="653"/>
    </location>
</feature>
<protein>
    <recommendedName>
        <fullName evidence="10">PAN2-PAN3 deadenylation complex subunit PAN3</fullName>
    </recommendedName>
    <alternativeName>
        <fullName evidence="10">PAB1P-dependent poly(A)-specific ribonuclease</fullName>
    </alternativeName>
    <alternativeName>
        <fullName evidence="10">Poly(A)-nuclease deadenylation complex subunit 3</fullName>
        <shortName evidence="10">PAN deadenylation complex subunit 3</shortName>
    </alternativeName>
</protein>
<dbReference type="GO" id="GO:0004672">
    <property type="term" value="F:protein kinase activity"/>
    <property type="evidence" value="ECO:0007669"/>
    <property type="project" value="InterPro"/>
</dbReference>
<dbReference type="PANTHER" id="PTHR12272">
    <property type="entry name" value="DEADENYLATION COMPLEX SUBUNIT PAN3"/>
    <property type="match status" value="1"/>
</dbReference>
<dbReference type="InterPro" id="IPR041332">
    <property type="entry name" value="Pan3_CK"/>
</dbReference>
<dbReference type="PROSITE" id="PS50103">
    <property type="entry name" value="ZF_C3H1"/>
    <property type="match status" value="1"/>
</dbReference>
<evidence type="ECO:0000259" key="13">
    <source>
        <dbReference type="PROSITE" id="PS50011"/>
    </source>
</evidence>
<feature type="compositionally biased region" description="Polar residues" evidence="12">
    <location>
        <begin position="74"/>
        <end position="95"/>
    </location>
</feature>
<keyword evidence="4 11" id="KW-0479">Metal-binding</keyword>
<evidence type="ECO:0000256" key="1">
    <source>
        <dbReference type="ARBA" id="ARBA00004496"/>
    </source>
</evidence>
<feature type="compositionally biased region" description="Polar residues" evidence="12">
    <location>
        <begin position="115"/>
        <end position="126"/>
    </location>
</feature>
<evidence type="ECO:0000256" key="2">
    <source>
        <dbReference type="ARBA" id="ARBA00022490"/>
    </source>
</evidence>
<dbReference type="SUPFAM" id="SSF56112">
    <property type="entry name" value="Protein kinase-like (PK-like)"/>
    <property type="match status" value="1"/>
</dbReference>
<keyword evidence="7 11" id="KW-0862">Zinc</keyword>
<keyword evidence="9 10" id="KW-0175">Coiled coil</keyword>
<comment type="caution">
    <text evidence="10">Lacks conserved residue(s) required for the propagation of feature annotation.</text>
</comment>
<dbReference type="Gene3D" id="6.10.250.3160">
    <property type="match status" value="1"/>
</dbReference>
<dbReference type="GO" id="GO:0000289">
    <property type="term" value="P:nuclear-transcribed mRNA poly(A) tail shortening"/>
    <property type="evidence" value="ECO:0007669"/>
    <property type="project" value="UniProtKB-UniRule"/>
</dbReference>
<dbReference type="Pfam" id="PF25586">
    <property type="entry name" value="zf-CCCH_PAN3"/>
    <property type="match status" value="1"/>
</dbReference>
<dbReference type="AlphaFoldDB" id="A0A5M8PSH4"/>
<dbReference type="FunFam" id="1.20.5.5160:FF:000002">
    <property type="entry name" value="PAN2-PAN3 deadenylation complex subunit PAN3"/>
    <property type="match status" value="1"/>
</dbReference>
<evidence type="ECO:0000256" key="4">
    <source>
        <dbReference type="ARBA" id="ARBA00022723"/>
    </source>
</evidence>
<feature type="region of interest" description="Disordered" evidence="12">
    <location>
        <begin position="1"/>
        <end position="28"/>
    </location>
</feature>
<dbReference type="GO" id="GO:0005524">
    <property type="term" value="F:ATP binding"/>
    <property type="evidence" value="ECO:0007669"/>
    <property type="project" value="UniProtKB-UniRule"/>
</dbReference>
<feature type="region of interest" description="Disordered" evidence="12">
    <location>
        <begin position="73"/>
        <end position="127"/>
    </location>
</feature>
<feature type="binding site" evidence="10">
    <location>
        <begin position="355"/>
        <end position="362"/>
    </location>
    <ligand>
        <name>ATP</name>
        <dbReference type="ChEBI" id="CHEBI:30616"/>
    </ligand>
</feature>
<comment type="domain">
    <text evidence="10">The pseudokinase domain, the coiled-coil (CC), and C-terminal knob domain (CK) form a structural unit (PKC) that forms an extensive high-affinity interaction surface for PAN2.</text>
</comment>
<feature type="domain" description="C3H1-type" evidence="14">
    <location>
        <begin position="26"/>
        <end position="55"/>
    </location>
</feature>
<dbReference type="GO" id="GO:0006397">
    <property type="term" value="P:mRNA processing"/>
    <property type="evidence" value="ECO:0007669"/>
    <property type="project" value="UniProtKB-KW"/>
</dbReference>
<dbReference type="Proteomes" id="UP000324767">
    <property type="component" value="Unassembled WGS sequence"/>
</dbReference>
<keyword evidence="3 10" id="KW-0507">mRNA processing</keyword>
<dbReference type="GO" id="GO:0000932">
    <property type="term" value="C:P-body"/>
    <property type="evidence" value="ECO:0007669"/>
    <property type="project" value="TreeGrafter"/>
</dbReference>
<proteinExistence type="inferred from homology"/>
<comment type="caution">
    <text evidence="15">The sequence shown here is derived from an EMBL/GenBank/DDBJ whole genome shotgun (WGS) entry which is preliminary data.</text>
</comment>
<evidence type="ECO:0000256" key="6">
    <source>
        <dbReference type="ARBA" id="ARBA00022771"/>
    </source>
</evidence>
<dbReference type="GO" id="GO:0008143">
    <property type="term" value="F:poly(A) binding"/>
    <property type="evidence" value="ECO:0007669"/>
    <property type="project" value="TreeGrafter"/>
</dbReference>
<dbReference type="Gene3D" id="1.20.5.5160">
    <property type="match status" value="1"/>
</dbReference>
<sequence>MAAVARGGSDDGRRAGLSPRPKGRESAKDTLCRNVTIYGHCRYEDKGCAFNHDPVKAHTPQVQADSLKKRLTVDSPSFTPSTLASNGVKSGSKSAGISPKAASAAPFKPKGLTPGTASPQTKQYNPTAPDWAAPETQEFLPQTYHTMPTGESNGAITTANPYDPFTAAAPSLAAANHATHQSQVNPYTQDTNNMGGASYYQGQNNFAQPLQYHLYAPLGPHRENLLPYQRAAHDFFISDGLREELQRKSAATLQTLPNSTLPAQIDHFHSLVPLDTSNQKNAALFGYPSWVYKAVSSKDGNTYALRRLEGYRLTNEKAIRPVQGWKRVNNGSVVTIIDAFTNRSFGDSSLIFITDYHPLSKTLAEHHFTPQSRYQTRALSVMVPEQVLWSYVVQIANALKVIHLAGLAARIIDPTKVLLTSKNRIRLNACAILDVVQFDAQRTMIDLQREDLLQFGRLLLAIGTSNPSVIHNLPKAMEQFARSYSQSLKESVFWLLDVTSPQQQTKSIDVLISGISSQIVATFDSTLHLDDQLNTELNRELENSRILRLVMKLNFINERPDHEHDRQWSENGERYYLKLFRDYVFHQVDAQGNPVMDLAHVLGCLNKLDAGLEEKIMLTSRDEQTCFVVTYRELKRGVESAFQELMKSARRAM</sequence>
<evidence type="ECO:0000256" key="9">
    <source>
        <dbReference type="ARBA" id="ARBA00023054"/>
    </source>
</evidence>
<evidence type="ECO:0000256" key="12">
    <source>
        <dbReference type="SAM" id="MobiDB-lite"/>
    </source>
</evidence>
<feature type="coiled-coil region" evidence="10">
    <location>
        <begin position="517"/>
        <end position="555"/>
    </location>
</feature>
<evidence type="ECO:0000313" key="16">
    <source>
        <dbReference type="Proteomes" id="UP000324767"/>
    </source>
</evidence>
<dbReference type="InterPro" id="IPR000571">
    <property type="entry name" value="Znf_CCCH"/>
</dbReference>
<keyword evidence="5 10" id="KW-0547">Nucleotide-binding</keyword>
<dbReference type="InterPro" id="IPR030844">
    <property type="entry name" value="PAN3"/>
</dbReference>
<evidence type="ECO:0000313" key="15">
    <source>
        <dbReference type="EMBL" id="KAA6411898.1"/>
    </source>
</evidence>
<reference evidence="15 16" key="1">
    <citation type="submission" date="2019-09" db="EMBL/GenBank/DDBJ databases">
        <title>The hologenome of the rock-dwelling lichen Lasallia pustulata.</title>
        <authorList>
            <person name="Greshake Tzovaras B."/>
            <person name="Segers F."/>
            <person name="Bicker A."/>
            <person name="Dal Grande F."/>
            <person name="Otte J."/>
            <person name="Hankeln T."/>
            <person name="Schmitt I."/>
            <person name="Ebersberger I."/>
        </authorList>
    </citation>
    <scope>NUCLEOTIDE SEQUENCE [LARGE SCALE GENOMIC DNA]</scope>
    <source>
        <strain evidence="15">A1-1</strain>
    </source>
</reference>
<evidence type="ECO:0000256" key="8">
    <source>
        <dbReference type="ARBA" id="ARBA00022840"/>
    </source>
</evidence>
<evidence type="ECO:0000259" key="14">
    <source>
        <dbReference type="PROSITE" id="PS50103"/>
    </source>
</evidence>
<comment type="similarity">
    <text evidence="10">Belongs to the protein kinase superfamily. PAN3 family.</text>
</comment>
<dbReference type="Gene3D" id="1.10.510.10">
    <property type="entry name" value="Transferase(Phosphotransferase) domain 1"/>
    <property type="match status" value="1"/>
</dbReference>
<name>A0A5M8PSH4_9LECA</name>
<gene>
    <name evidence="10" type="primary">PAN3</name>
    <name evidence="15" type="ORF">FRX48_04048</name>
</gene>
<dbReference type="EMBL" id="VXIT01000006">
    <property type="protein sequence ID" value="KAA6411898.1"/>
    <property type="molecule type" value="Genomic_DNA"/>
</dbReference>
<comment type="subunit">
    <text evidence="10">Homodimer. Forms a heterotrimer with a catalytic subunit PAN2 to form the poly(A)-nuclease (PAN) deadenylation complex. Interacts (via PAM-2 motif) with poly(A)-binding protein PAB1 (via PABC domain), conferring substrate specificity of the enzyme complex.</text>
</comment>
<feature type="domain" description="Protein kinase" evidence="13">
    <location>
        <begin position="277"/>
        <end position="565"/>
    </location>
</feature>
<evidence type="ECO:0000256" key="5">
    <source>
        <dbReference type="ARBA" id="ARBA00022741"/>
    </source>
</evidence>
<dbReference type="GO" id="GO:0008270">
    <property type="term" value="F:zinc ion binding"/>
    <property type="evidence" value="ECO:0007669"/>
    <property type="project" value="UniProtKB-KW"/>
</dbReference>
<keyword evidence="2 10" id="KW-0963">Cytoplasm</keyword>
<feature type="binding site" evidence="10">
    <location>
        <begin position="415"/>
        <end position="416"/>
    </location>
    <ligand>
        <name>ATP</name>
        <dbReference type="ChEBI" id="CHEBI:30616"/>
    </ligand>
</feature>
<evidence type="ECO:0000256" key="10">
    <source>
        <dbReference type="HAMAP-Rule" id="MF_03181"/>
    </source>
</evidence>
<dbReference type="InterPro" id="IPR011009">
    <property type="entry name" value="Kinase-like_dom_sf"/>
</dbReference>
<evidence type="ECO:0000256" key="7">
    <source>
        <dbReference type="ARBA" id="ARBA00022833"/>
    </source>
</evidence>
<comment type="function">
    <text evidence="10">Regulatory subunit of the poly(A)-nuclease (PAN) deadenylation complex, one of two cytoplasmic mRNA deadenylases involved in mRNA turnover. PAN specifically shortens poly(A) tails of RNA and the activity is stimulated by poly(A)-binding protein PAB1. PAN deadenylation is followed by rapid degradation of the shortened mRNA tails by the CCR4-NOT complex. Deadenylated mRNAs are then degraded by two alternative mechanisms, namely exosome-mediated 3'-5' exonucleolytic degradation, or deadenlyation-dependent mRNA decaping and subsequent 5'-3' exonucleolytic degradation by XRN1. May also be involved in post-transcriptional maturation of mRNA poly(A) tails. PAN3 acts as a positive regulator for PAN activity, recruiting the catalytic subunit PAN2 to mRNA via its interaction with RNA and with PAB1.</text>
</comment>
<dbReference type="Gene3D" id="1.10.287.3700">
    <property type="match status" value="1"/>
</dbReference>
<dbReference type="HAMAP" id="MF_03181">
    <property type="entry name" value="PAN3"/>
    <property type="match status" value="1"/>
</dbReference>
<dbReference type="FunFam" id="1.10.510.10:FF:000520">
    <property type="entry name" value="PAN2-PAN3 deadenylation complex subunit PAN3"/>
    <property type="match status" value="1"/>
</dbReference>
<dbReference type="Pfam" id="PF18101">
    <property type="entry name" value="Pan3_CK"/>
    <property type="match status" value="1"/>
</dbReference>
<organism evidence="15 16">
    <name type="scientific">Lasallia pustulata</name>
    <dbReference type="NCBI Taxonomy" id="136370"/>
    <lineage>
        <taxon>Eukaryota</taxon>
        <taxon>Fungi</taxon>
        <taxon>Dikarya</taxon>
        <taxon>Ascomycota</taxon>
        <taxon>Pezizomycotina</taxon>
        <taxon>Lecanoromycetes</taxon>
        <taxon>OSLEUM clade</taxon>
        <taxon>Umbilicariomycetidae</taxon>
        <taxon>Umbilicariales</taxon>
        <taxon>Umbilicariaceae</taxon>
        <taxon>Lasallia</taxon>
    </lineage>
</organism>
<dbReference type="PROSITE" id="PS50011">
    <property type="entry name" value="PROTEIN_KINASE_DOM"/>
    <property type="match status" value="1"/>
</dbReference>
<accession>A0A5M8PSH4</accession>
<dbReference type="PANTHER" id="PTHR12272:SF11">
    <property type="entry name" value="PAN2-PAN3 DEADENYLATION COMPLEX SUBUNIT PAN3"/>
    <property type="match status" value="1"/>
</dbReference>
<keyword evidence="8 10" id="KW-0067">ATP-binding</keyword>
<comment type="subcellular location">
    <subcellularLocation>
        <location evidence="1 10">Cytoplasm</location>
    </subcellularLocation>
</comment>
<dbReference type="FunFam" id="1.10.287.3700:FF:000001">
    <property type="entry name" value="PAN2-PAN3 deadenylation complex subunit PAN3"/>
    <property type="match status" value="1"/>
</dbReference>
<dbReference type="GO" id="GO:0031251">
    <property type="term" value="C:PAN complex"/>
    <property type="evidence" value="ECO:0007669"/>
    <property type="project" value="UniProtKB-UniRule"/>
</dbReference>
<comment type="domain">
    <text evidence="10">Contains a pseudokinase domain. The protein kinase domain is predicted to be catalytically inactive because some of the residues important for catalytic activity are substituted and it lacks the equivalent of the binding site for a peptide substrate. However, it has retained an ATP-binding site and ATP-binding is required for mRNA degradation, stimulating the activity of the PAN2 nuclease in vitro. The nucleotide-binding site is juxtaposed to the RNase active site of PAN2 in the complex and may actually bind nucleosides of a poly(A) RNA rather than ATP, feeding the poly(A)-tail to the active site of the deadenylase and thus increasing the efficiency with which this distributive enzyme degrades oligo(A) RNAs.</text>
</comment>
<evidence type="ECO:0000256" key="3">
    <source>
        <dbReference type="ARBA" id="ARBA00022664"/>
    </source>
</evidence>
<comment type="domain">
    <text evidence="10">The N-terminal zinc finger binds to poly(A) RNA.</text>
</comment>